<dbReference type="EMBL" id="JASUXU010000018">
    <property type="protein sequence ID" value="KAK0322099.1"/>
    <property type="molecule type" value="Genomic_DNA"/>
</dbReference>
<dbReference type="GO" id="GO:0019878">
    <property type="term" value="P:lysine biosynthetic process via aminoadipic acid"/>
    <property type="evidence" value="ECO:0007669"/>
    <property type="project" value="TreeGrafter"/>
</dbReference>
<sequence length="623" mass="68656">MATIVQTLIHPVFPRAHTSPISPFVAKMKQQFLSLDIPLPAIPLMGTGHSLWDHKPIEPYLPSGHDEPEITTWFLDTRELWPGENILKAPGAAEALALVSAAEQKIITTKMFIADAKMSLASALLKRAFITKVLGVSWKDVKIARKGNEKHGKPCAVDEYGRPIEGIDFNVSHQNGLVALVGWDGRRRQRYSPNGHIMGVLSPGATPEDVMVGIDIVCVNERENAMSTIEQEGFDGWVDIYDAVFSDEERWTMKYDVDYVTLLDGTHLPAKDVGRNDRVLKRNQSLTCVTQTGREHTFPSELLIDAKLRRFYTYFCYKEAYIKLAGEALLAPWLKQLEFFNVRSPKPGVVARCSTHGTWGEEVDDVEVKLHGRVVDDVKMKIQAFEEDFMISCAIQGAIHGLTIPAFQKLDLALDVLSCAVDETLDRKDSFMDMQAAIIKAPEVQCPDHLLSPWESRYCMHMHLQLRTLAVANGKQAGPPPFYSPNADGFGLLHTGSASAFVPGAASDLTWTLHCLRLEKECGRARQAGILGKAGSGWAILAACPPSAEPRYLNLAAVTLTSMPRVTACLPFSAELGHPIRLADVPSGRSNTIEPPTLGAQYLVVRSGDPSPSTPCLLLPYDR</sequence>
<dbReference type="PANTHER" id="PTHR12215:SF10">
    <property type="entry name" value="L-AMINOADIPATE-SEMIALDEHYDE DEHYDROGENASE-PHOSPHOPANTETHEINYL TRANSFERASE"/>
    <property type="match status" value="1"/>
</dbReference>
<evidence type="ECO:0000256" key="2">
    <source>
        <dbReference type="ARBA" id="ARBA00022679"/>
    </source>
</evidence>
<dbReference type="SUPFAM" id="SSF56214">
    <property type="entry name" value="4'-phosphopantetheinyl transferase"/>
    <property type="match status" value="2"/>
</dbReference>
<keyword evidence="7" id="KW-1185">Reference proteome</keyword>
<gene>
    <name evidence="4" type="ORF">LTR82_007073</name>
    <name evidence="5" type="ORF">LTR91_010462</name>
</gene>
<dbReference type="AlphaFoldDB" id="A0AAN6FQB1"/>
<dbReference type="EC" id="2.7.8.7" evidence="1"/>
<evidence type="ECO:0000313" key="5">
    <source>
        <dbReference type="EMBL" id="KAK0985726.1"/>
    </source>
</evidence>
<reference evidence="4" key="1">
    <citation type="submission" date="2021-12" db="EMBL/GenBank/DDBJ databases">
        <title>Black yeast isolated from Biological Soil Crust.</title>
        <authorList>
            <person name="Kurbessoian T."/>
        </authorList>
    </citation>
    <scope>NUCLEOTIDE SEQUENCE</scope>
    <source>
        <strain evidence="4">CCFEE 5208</strain>
    </source>
</reference>
<dbReference type="InterPro" id="IPR050559">
    <property type="entry name" value="P-Pant_transferase_sf"/>
</dbReference>
<name>A0AAN6FQB1_9PEZI</name>
<dbReference type="GO" id="GO:0005829">
    <property type="term" value="C:cytosol"/>
    <property type="evidence" value="ECO:0007669"/>
    <property type="project" value="TreeGrafter"/>
</dbReference>
<dbReference type="Proteomes" id="UP001175353">
    <property type="component" value="Unassembled WGS sequence"/>
</dbReference>
<evidence type="ECO:0000313" key="7">
    <source>
        <dbReference type="Proteomes" id="UP001175353"/>
    </source>
</evidence>
<dbReference type="InterPro" id="IPR055066">
    <property type="entry name" value="AASDHPPT_N"/>
</dbReference>
<evidence type="ECO:0000313" key="6">
    <source>
        <dbReference type="Proteomes" id="UP001168146"/>
    </source>
</evidence>
<evidence type="ECO:0000256" key="1">
    <source>
        <dbReference type="ARBA" id="ARBA00013172"/>
    </source>
</evidence>
<dbReference type="GO" id="GO:0000287">
    <property type="term" value="F:magnesium ion binding"/>
    <property type="evidence" value="ECO:0007669"/>
    <property type="project" value="InterPro"/>
</dbReference>
<dbReference type="Gene3D" id="3.90.470.20">
    <property type="entry name" value="4'-phosphopantetheinyl transferase domain"/>
    <property type="match status" value="2"/>
</dbReference>
<dbReference type="EMBL" id="JAUJLE010000091">
    <property type="protein sequence ID" value="KAK0985726.1"/>
    <property type="molecule type" value="Genomic_DNA"/>
</dbReference>
<evidence type="ECO:0000313" key="4">
    <source>
        <dbReference type="EMBL" id="KAK0322099.1"/>
    </source>
</evidence>
<dbReference type="InterPro" id="IPR037143">
    <property type="entry name" value="4-PPantetheinyl_Trfase_dom_sf"/>
</dbReference>
<reference evidence="5" key="2">
    <citation type="submission" date="2023-06" db="EMBL/GenBank/DDBJ databases">
        <title>Black Yeasts Isolated from many extreme environments.</title>
        <authorList>
            <person name="Coleine C."/>
            <person name="Stajich J.E."/>
            <person name="Selbmann L."/>
        </authorList>
    </citation>
    <scope>NUCLEOTIDE SEQUENCE</scope>
    <source>
        <strain evidence="5">CCFEE 5200</strain>
    </source>
</reference>
<evidence type="ECO:0000259" key="3">
    <source>
        <dbReference type="Pfam" id="PF22624"/>
    </source>
</evidence>
<dbReference type="Proteomes" id="UP001168146">
    <property type="component" value="Unassembled WGS sequence"/>
</dbReference>
<comment type="caution">
    <text evidence="4">The sequence shown here is derived from an EMBL/GenBank/DDBJ whole genome shotgun (WGS) entry which is preliminary data.</text>
</comment>
<feature type="domain" description="4'-phosphopantetheinyl transferase N-terminal" evidence="3">
    <location>
        <begin position="94"/>
        <end position="182"/>
    </location>
</feature>
<accession>A0AAN6FQB1</accession>
<organism evidence="4 6">
    <name type="scientific">Friedmanniomyces endolithicus</name>
    <dbReference type="NCBI Taxonomy" id="329885"/>
    <lineage>
        <taxon>Eukaryota</taxon>
        <taxon>Fungi</taxon>
        <taxon>Dikarya</taxon>
        <taxon>Ascomycota</taxon>
        <taxon>Pezizomycotina</taxon>
        <taxon>Dothideomycetes</taxon>
        <taxon>Dothideomycetidae</taxon>
        <taxon>Mycosphaerellales</taxon>
        <taxon>Teratosphaeriaceae</taxon>
        <taxon>Friedmanniomyces</taxon>
    </lineage>
</organism>
<protein>
    <recommendedName>
        <fullName evidence="1">holo-[acyl-carrier-protein] synthase</fullName>
        <ecNumber evidence="1">2.7.8.7</ecNumber>
    </recommendedName>
</protein>
<dbReference type="GO" id="GO:0008897">
    <property type="term" value="F:holo-[acyl-carrier-protein] synthase activity"/>
    <property type="evidence" value="ECO:0007669"/>
    <property type="project" value="UniProtKB-EC"/>
</dbReference>
<dbReference type="PANTHER" id="PTHR12215">
    <property type="entry name" value="PHOSPHOPANTETHEINE TRANSFERASE"/>
    <property type="match status" value="1"/>
</dbReference>
<dbReference type="Pfam" id="PF22624">
    <property type="entry name" value="AASDHPPT_N"/>
    <property type="match status" value="1"/>
</dbReference>
<proteinExistence type="predicted"/>
<keyword evidence="2" id="KW-0808">Transferase</keyword>